<organism evidence="2 3">
    <name type="scientific">Tetrapyrgos nigripes</name>
    <dbReference type="NCBI Taxonomy" id="182062"/>
    <lineage>
        <taxon>Eukaryota</taxon>
        <taxon>Fungi</taxon>
        <taxon>Dikarya</taxon>
        <taxon>Basidiomycota</taxon>
        <taxon>Agaricomycotina</taxon>
        <taxon>Agaricomycetes</taxon>
        <taxon>Agaricomycetidae</taxon>
        <taxon>Agaricales</taxon>
        <taxon>Marasmiineae</taxon>
        <taxon>Marasmiaceae</taxon>
        <taxon>Tetrapyrgos</taxon>
    </lineage>
</organism>
<dbReference type="Proteomes" id="UP000559256">
    <property type="component" value="Unassembled WGS sequence"/>
</dbReference>
<gene>
    <name evidence="2" type="ORF">D9758_004729</name>
</gene>
<reference evidence="2 3" key="1">
    <citation type="journal article" date="2020" name="ISME J.">
        <title>Uncovering the hidden diversity of litter-decomposition mechanisms in mushroom-forming fungi.</title>
        <authorList>
            <person name="Floudas D."/>
            <person name="Bentzer J."/>
            <person name="Ahren D."/>
            <person name="Johansson T."/>
            <person name="Persson P."/>
            <person name="Tunlid A."/>
        </authorList>
    </citation>
    <scope>NUCLEOTIDE SEQUENCE [LARGE SCALE GENOMIC DNA]</scope>
    <source>
        <strain evidence="2 3">CBS 291.85</strain>
    </source>
</reference>
<name>A0A8H5H0M3_9AGAR</name>
<keyword evidence="1" id="KW-0812">Transmembrane</keyword>
<feature type="transmembrane region" description="Helical" evidence="1">
    <location>
        <begin position="55"/>
        <end position="78"/>
    </location>
</feature>
<accession>A0A8H5H0M3</accession>
<evidence type="ECO:0000313" key="2">
    <source>
        <dbReference type="EMBL" id="KAF5374235.1"/>
    </source>
</evidence>
<feature type="transmembrane region" description="Helical" evidence="1">
    <location>
        <begin position="23"/>
        <end position="43"/>
    </location>
</feature>
<comment type="caution">
    <text evidence="2">The sequence shown here is derived from an EMBL/GenBank/DDBJ whole genome shotgun (WGS) entry which is preliminary data.</text>
</comment>
<protein>
    <submittedName>
        <fullName evidence="2">Uncharacterized protein</fullName>
    </submittedName>
</protein>
<evidence type="ECO:0000256" key="1">
    <source>
        <dbReference type="SAM" id="Phobius"/>
    </source>
</evidence>
<evidence type="ECO:0000313" key="3">
    <source>
        <dbReference type="Proteomes" id="UP000559256"/>
    </source>
</evidence>
<keyword evidence="1" id="KW-0472">Membrane</keyword>
<dbReference type="EMBL" id="JAACJM010000002">
    <property type="protein sequence ID" value="KAF5374235.1"/>
    <property type="molecule type" value="Genomic_DNA"/>
</dbReference>
<keyword evidence="1" id="KW-1133">Transmembrane helix</keyword>
<dbReference type="AlphaFoldDB" id="A0A8H5H0M3"/>
<keyword evidence="3" id="KW-1185">Reference proteome</keyword>
<dbReference type="OrthoDB" id="3270417at2759"/>
<proteinExistence type="predicted"/>
<sequence length="165" mass="18505">MNSSSNAQQQLPPLNLSIGSIQVAERFVIFLFGIGTIQTIIFFKTNKYIFYWNKIAVFLVWLLSVIHVLTTSHLTYHYLVTTRGDLEGPLVGSYTANIVAQVVALVKFDSVILFPASASKYVPRYTPKQLDLMQRGSIPKTQQVSPSNTFYLGPDDVHELCCESL</sequence>